<dbReference type="SMART" id="SM00847">
    <property type="entry name" value="HA2"/>
    <property type="match status" value="1"/>
</dbReference>
<keyword evidence="5" id="KW-0347">Helicase</keyword>
<evidence type="ECO:0000313" key="20">
    <source>
        <dbReference type="Proteomes" id="UP000318447"/>
    </source>
</evidence>
<keyword evidence="3" id="KW-0547">Nucleotide-binding</keyword>
<evidence type="ECO:0000256" key="6">
    <source>
        <dbReference type="ARBA" id="ARBA00022840"/>
    </source>
</evidence>
<organism evidence="19 20">
    <name type="scientific">Leishmania donovani</name>
    <dbReference type="NCBI Taxonomy" id="5661"/>
    <lineage>
        <taxon>Eukaryota</taxon>
        <taxon>Discoba</taxon>
        <taxon>Euglenozoa</taxon>
        <taxon>Kinetoplastea</taxon>
        <taxon>Metakinetoplastina</taxon>
        <taxon>Trypanosomatida</taxon>
        <taxon>Trypanosomatidae</taxon>
        <taxon>Leishmaniinae</taxon>
        <taxon>Leishmania</taxon>
    </lineage>
</organism>
<dbReference type="PROSITE" id="PS51192">
    <property type="entry name" value="HELICASE_ATP_BIND_1"/>
    <property type="match status" value="1"/>
</dbReference>
<dbReference type="InterPro" id="IPR001650">
    <property type="entry name" value="Helicase_C-like"/>
</dbReference>
<dbReference type="SMART" id="SM00487">
    <property type="entry name" value="DEXDc"/>
    <property type="match status" value="1"/>
</dbReference>
<comment type="catalytic activity">
    <reaction evidence="8">
        <text>ATP + H2O = ADP + phosphate + H(+)</text>
        <dbReference type="Rhea" id="RHEA:13065"/>
        <dbReference type="ChEBI" id="CHEBI:15377"/>
        <dbReference type="ChEBI" id="CHEBI:15378"/>
        <dbReference type="ChEBI" id="CHEBI:30616"/>
        <dbReference type="ChEBI" id="CHEBI:43474"/>
        <dbReference type="ChEBI" id="CHEBI:456216"/>
        <dbReference type="EC" id="3.6.4.13"/>
    </reaction>
</comment>
<dbReference type="SMART" id="SM00360">
    <property type="entry name" value="RRM"/>
    <property type="match status" value="1"/>
</dbReference>
<dbReference type="InterPro" id="IPR007502">
    <property type="entry name" value="Helicase-assoc_dom"/>
</dbReference>
<dbReference type="Pfam" id="PF00270">
    <property type="entry name" value="DEAD"/>
    <property type="match status" value="1"/>
</dbReference>
<comment type="similarity">
    <text evidence="9">Belongs to the DExH box helicase family.</text>
</comment>
<dbReference type="Gene3D" id="3.40.50.300">
    <property type="entry name" value="P-loop containing nucleotide triphosphate hydrolases"/>
    <property type="match status" value="2"/>
</dbReference>
<keyword evidence="12" id="KW-0175">Coiled coil</keyword>
<dbReference type="Pfam" id="PF26026">
    <property type="entry name" value="RNA_hel_CTD"/>
    <property type="match status" value="1"/>
</dbReference>
<dbReference type="PROSITE" id="PS00690">
    <property type="entry name" value="DEAH_ATP_HELICASE"/>
    <property type="match status" value="1"/>
</dbReference>
<evidence type="ECO:0000256" key="1">
    <source>
        <dbReference type="ARBA" id="ARBA00008792"/>
    </source>
</evidence>
<accession>A0A504X4E4</accession>
<dbReference type="CDD" id="cd18791">
    <property type="entry name" value="SF2_C_RHA"/>
    <property type="match status" value="1"/>
</dbReference>
<evidence type="ECO:0000256" key="11">
    <source>
        <dbReference type="PROSITE-ProRule" id="PRU00176"/>
    </source>
</evidence>
<dbReference type="InterPro" id="IPR001878">
    <property type="entry name" value="Znf_CCHC"/>
</dbReference>
<dbReference type="Pfam" id="PF21010">
    <property type="entry name" value="HA2_C"/>
    <property type="match status" value="1"/>
</dbReference>
<dbReference type="Pfam" id="PF05773">
    <property type="entry name" value="RWD"/>
    <property type="match status" value="1"/>
</dbReference>
<dbReference type="Proteomes" id="UP000318447">
    <property type="component" value="Unassembled WGS sequence"/>
</dbReference>
<feature type="region of interest" description="Disordered" evidence="13">
    <location>
        <begin position="1"/>
        <end position="31"/>
    </location>
</feature>
<dbReference type="SUPFAM" id="SSF52540">
    <property type="entry name" value="P-loop containing nucleoside triphosphate hydrolases"/>
    <property type="match status" value="1"/>
</dbReference>
<dbReference type="Pfam" id="PF07717">
    <property type="entry name" value="OB_NTP_bind"/>
    <property type="match status" value="1"/>
</dbReference>
<feature type="domain" description="RRM" evidence="14">
    <location>
        <begin position="1318"/>
        <end position="1396"/>
    </location>
</feature>
<feature type="coiled-coil region" evidence="12">
    <location>
        <begin position="626"/>
        <end position="653"/>
    </location>
</feature>
<evidence type="ECO:0000256" key="13">
    <source>
        <dbReference type="SAM" id="MobiDB-lite"/>
    </source>
</evidence>
<dbReference type="Gene3D" id="3.30.70.330">
    <property type="match status" value="1"/>
</dbReference>
<evidence type="ECO:0000256" key="4">
    <source>
        <dbReference type="ARBA" id="ARBA00022801"/>
    </source>
</evidence>
<sequence length="1547" mass="171331">MGPNRQRKPPNPGRGGRGRAAAPAGASAKATPSMITNAGRDLIIDVLHHAATGGSVPVSEKHFDAKISSRVTFQRNAPLMPSEILQRLYEGLGFPRDLVTQYLTDLAQAAEVPTFSDVTELLDEAGPFQSFLVCSCFELFNCMTWFSREKSDDKVSPEEGDAILENEIATIESLFSDSFLGRKHFDDEDTNERELYFGFCTSYEKQLLVVVRFPDYYPTEPPAIYVQPLRRSSPESLPSLVVAPSCTKDISAVDRRAIMDAAVQAINGFVGGGCLMVLISAIHGAVSSMKEVRPASSTPPLDRDAAAKERSAVQQQRKAFLGALTGNRVANREDIEEAAEDEEDRFIQVSMPEKVELATVDAASASRETQRRDFLVSDAALDVTLKSSWEKLKTEGSLRKARDSLPAHSVRETLRAALQKHNAVVIGGETGSGKTTQIPQFLYEFMCEEGHGSSANIVCTQPRRLAATSVALRVAEERDEAVGGTVGYSIRLENCVSKKTQITYCTTGIVLRRLQTDKYLGRVSHVVVDEIHERGVDTDFLLILLRDLVRRRQDLKVVLMSATMDSELFARYFDGAPVISIAGRTFPVKVMHLEQIIPEVNYTLEEGSPFEKISGDKETRRRNTRKNVLNLDLEDVEEDVEREKAQHRLAQVVRASPKTLDTLARMNYDVVNYELIEYIVEYIDTKLRAPGAVLVFLPGMAEIQRCLEQLKLNPRLAKSCLFYNLHSSLGSSEQQGVFRRPPAGKRKVILGTNIMETSITIDDAVYVIDTGKAKENRYNARKSLSELVTVNISKANCRQRQGRAGRVQEGFCFRLFTEAQFEAFDDHQLCEMHRVPLESLILQIYALHLGDEVEYLQKALTPPEERAIHSSVKVLTTLGALTVEKRLTSLGQHLANLPLDVRVGKMIIHGALLQCIDPVLTMAACLATRSPFIASVDFRTEVENMRRAFAGETLSDQLSSWFAYNKWVSVLQQKGTAAARKVCEDYFLSPATLKQIQSTKRQYERYLYEAGFLDSAPSSHMSPSKFIFPPFTTLDDRIFEAGGQHFNENSTSTRCILACLVAGLYPNVAQMRMSRGSRSVGGGNCSRRHTVKFTTFDGSECLVHPSSVASKETSFASPLLVYVDKVKTSATFLREVSVVAPLHVILFGSGNLEYLAKYEELCVDEMTAFKCRQEDATLLTHLKTQLDSALTQKINDPSKTWESISSVVVRAIVKLLKEDGGRAGGLTIIDRRQPREPLTEPLVPEAAAVQPVVPENQPFKTSKSCFLCGETGHVSRYCPHNSTHHKGGPPARCFICGQWHFPQDCTLFVNDDTLKQSRNVYVASLPLSFDDQQLQDLFSPYGRIVSARIMRAKKSHASKGYGFVMFREVSSAEKAIEGLHGRVVDGSRIQVRRANADASMTFSKVLHTPVCPRSTPSTQSNSTTSVLQYTIPDAPAQHVMYSAALPQAATGLYAAQPSTSPYAIVAPRAYQSHNPTPVSINPSYGAVMNPHVLQEQNGGIGATYFSHVQSHQVPVQAVQQQQPVYVVLLPNGQHIVQPNQFSIYDSL</sequence>
<keyword evidence="10" id="KW-0479">Metal-binding</keyword>
<reference evidence="20" key="1">
    <citation type="submission" date="2019-02" db="EMBL/GenBank/DDBJ databases">
        <title>FDA dAtabase for Regulatory Grade micrObial Sequences (FDA-ARGOS): Supporting development and validation of Infectious Disease Dx tests.</title>
        <authorList>
            <person name="Duncan R."/>
            <person name="Fisher C."/>
            <person name="Tallon L."/>
            <person name="Sadzewicz L."/>
            <person name="Sengamalay N."/>
            <person name="Ott S."/>
            <person name="Godinez A."/>
            <person name="Nagaraj S."/>
            <person name="Vavikolanu K."/>
            <person name="Nadendla S."/>
            <person name="Aluvathingal J."/>
            <person name="Sichtig H."/>
        </authorList>
    </citation>
    <scope>NUCLEOTIDE SEQUENCE [LARGE SCALE GENOMIC DNA]</scope>
    <source>
        <strain evidence="20">FDAARGOS_361</strain>
    </source>
</reference>
<dbReference type="VEuPathDB" id="TriTrypDB:LDHU3_09.0120"/>
<evidence type="ECO:0000256" key="10">
    <source>
        <dbReference type="PROSITE-ProRule" id="PRU00047"/>
    </source>
</evidence>
<evidence type="ECO:0000259" key="16">
    <source>
        <dbReference type="PROSITE" id="PS50908"/>
    </source>
</evidence>
<dbReference type="InterPro" id="IPR059023">
    <property type="entry name" value="RNA_hel_CTD"/>
</dbReference>
<dbReference type="VEuPathDB" id="TriTrypDB:LdBPK_090090.1"/>
<comment type="similarity">
    <text evidence="1">Belongs to the DEAD box helicase family. DEAH subfamily.</text>
</comment>
<dbReference type="SUPFAM" id="SSF54928">
    <property type="entry name" value="RNA-binding domain, RBD"/>
    <property type="match status" value="1"/>
</dbReference>
<name>A0A504X4E4_LEIDO</name>
<dbReference type="GO" id="GO:0003724">
    <property type="term" value="F:RNA helicase activity"/>
    <property type="evidence" value="ECO:0007669"/>
    <property type="project" value="UniProtKB-EC"/>
</dbReference>
<feature type="domain" description="Helicase C-terminal" evidence="18">
    <location>
        <begin position="675"/>
        <end position="848"/>
    </location>
</feature>
<dbReference type="PROSITE" id="PS51194">
    <property type="entry name" value="HELICASE_CTER"/>
    <property type="match status" value="1"/>
</dbReference>
<dbReference type="VEuPathDB" id="TriTrypDB:LdCL_090005800"/>
<dbReference type="CDD" id="cd17917">
    <property type="entry name" value="DEXHc_RHA-like"/>
    <property type="match status" value="1"/>
</dbReference>
<dbReference type="InterPro" id="IPR006575">
    <property type="entry name" value="RWD_dom"/>
</dbReference>
<feature type="domain" description="Helicase ATP-binding" evidence="17">
    <location>
        <begin position="415"/>
        <end position="582"/>
    </location>
</feature>
<evidence type="ECO:0000256" key="3">
    <source>
        <dbReference type="ARBA" id="ARBA00022741"/>
    </source>
</evidence>
<evidence type="ECO:0000256" key="7">
    <source>
        <dbReference type="ARBA" id="ARBA00022884"/>
    </source>
</evidence>
<dbReference type="GO" id="GO:0016787">
    <property type="term" value="F:hydrolase activity"/>
    <property type="evidence" value="ECO:0007669"/>
    <property type="project" value="UniProtKB-KW"/>
</dbReference>
<comment type="caution">
    <text evidence="19">The sequence shown here is derived from an EMBL/GenBank/DDBJ whole genome shotgun (WGS) entry which is preliminary data.</text>
</comment>
<dbReference type="PROSITE" id="PS50102">
    <property type="entry name" value="RRM"/>
    <property type="match status" value="1"/>
</dbReference>
<evidence type="ECO:0000259" key="14">
    <source>
        <dbReference type="PROSITE" id="PS50102"/>
    </source>
</evidence>
<evidence type="ECO:0000256" key="5">
    <source>
        <dbReference type="ARBA" id="ARBA00022806"/>
    </source>
</evidence>
<dbReference type="InterPro" id="IPR027417">
    <property type="entry name" value="P-loop_NTPase"/>
</dbReference>
<keyword evidence="10" id="KW-0863">Zinc-finger</keyword>
<evidence type="ECO:0000259" key="15">
    <source>
        <dbReference type="PROSITE" id="PS50158"/>
    </source>
</evidence>
<dbReference type="InterPro" id="IPR000504">
    <property type="entry name" value="RRM_dom"/>
</dbReference>
<dbReference type="Pfam" id="PF04408">
    <property type="entry name" value="WHD_HA2"/>
    <property type="match status" value="1"/>
</dbReference>
<dbReference type="EMBL" id="RHLC01000045">
    <property type="protein sequence ID" value="TPP41929.1"/>
    <property type="molecule type" value="Genomic_DNA"/>
</dbReference>
<dbReference type="FunFam" id="1.20.120.1080:FF:000065">
    <property type="entry name" value="RNA helicase, putative"/>
    <property type="match status" value="1"/>
</dbReference>
<dbReference type="SUPFAM" id="SSF57756">
    <property type="entry name" value="Retrovirus zinc finger-like domains"/>
    <property type="match status" value="1"/>
</dbReference>
<evidence type="ECO:0000256" key="2">
    <source>
        <dbReference type="ARBA" id="ARBA00012552"/>
    </source>
</evidence>
<dbReference type="PANTHER" id="PTHR18934:SF145">
    <property type="entry name" value="ATP-DEPENDENT RNA HELICASE DHX57-RELATED"/>
    <property type="match status" value="1"/>
</dbReference>
<evidence type="ECO:0000256" key="12">
    <source>
        <dbReference type="SAM" id="Coils"/>
    </source>
</evidence>
<dbReference type="Gene3D" id="1.20.120.1080">
    <property type="match status" value="1"/>
</dbReference>
<dbReference type="FunFam" id="4.10.60.10:FF:000080">
    <property type="entry name" value="RNA helicase, putative"/>
    <property type="match status" value="1"/>
</dbReference>
<proteinExistence type="inferred from homology"/>
<dbReference type="FunFam" id="3.40.50.300:FF:000526">
    <property type="entry name" value="DExH-box ATP-dependent RNA helicase DExH3"/>
    <property type="match status" value="1"/>
</dbReference>
<keyword evidence="7 11" id="KW-0694">RNA-binding</keyword>
<feature type="domain" description="RWD" evidence="16">
    <location>
        <begin position="166"/>
        <end position="289"/>
    </location>
</feature>
<dbReference type="InterPro" id="IPR011545">
    <property type="entry name" value="DEAD/DEAH_box_helicase_dom"/>
</dbReference>
<dbReference type="SUPFAM" id="SSF54495">
    <property type="entry name" value="UBC-like"/>
    <property type="match status" value="1"/>
</dbReference>
<dbReference type="InterPro" id="IPR016135">
    <property type="entry name" value="UBQ-conjugating_enzyme/RWD"/>
</dbReference>
<evidence type="ECO:0000259" key="18">
    <source>
        <dbReference type="PROSITE" id="PS51194"/>
    </source>
</evidence>
<dbReference type="PANTHER" id="PTHR18934">
    <property type="entry name" value="ATP-DEPENDENT RNA HELICASE"/>
    <property type="match status" value="1"/>
</dbReference>
<dbReference type="PROSITE" id="PS50908">
    <property type="entry name" value="RWD"/>
    <property type="match status" value="1"/>
</dbReference>
<dbReference type="Pfam" id="PF00271">
    <property type="entry name" value="Helicase_C"/>
    <property type="match status" value="1"/>
</dbReference>
<keyword evidence="6" id="KW-0067">ATP-binding</keyword>
<dbReference type="EC" id="3.6.4.13" evidence="2"/>
<dbReference type="InterPro" id="IPR048333">
    <property type="entry name" value="HA2_WH"/>
</dbReference>
<evidence type="ECO:0000256" key="9">
    <source>
        <dbReference type="ARBA" id="ARBA00060772"/>
    </source>
</evidence>
<feature type="compositionally biased region" description="Low complexity" evidence="13">
    <location>
        <begin position="19"/>
        <end position="30"/>
    </location>
</feature>
<dbReference type="InterPro" id="IPR002464">
    <property type="entry name" value="DNA/RNA_helicase_DEAH_CS"/>
</dbReference>
<dbReference type="SMART" id="SM00343">
    <property type="entry name" value="ZnF_C2HC"/>
    <property type="match status" value="2"/>
</dbReference>
<evidence type="ECO:0000256" key="8">
    <source>
        <dbReference type="ARBA" id="ARBA00047984"/>
    </source>
</evidence>
<dbReference type="GO" id="GO:0008270">
    <property type="term" value="F:zinc ion binding"/>
    <property type="evidence" value="ECO:0007669"/>
    <property type="project" value="UniProtKB-KW"/>
</dbReference>
<dbReference type="SMART" id="SM00490">
    <property type="entry name" value="HELICc"/>
    <property type="match status" value="1"/>
</dbReference>
<dbReference type="GO" id="GO:0005524">
    <property type="term" value="F:ATP binding"/>
    <property type="evidence" value="ECO:0007669"/>
    <property type="project" value="UniProtKB-KW"/>
</dbReference>
<protein>
    <recommendedName>
        <fullName evidence="2">RNA helicase</fullName>
        <ecNumber evidence="2">3.6.4.13</ecNumber>
    </recommendedName>
</protein>
<dbReference type="FunFam" id="3.40.50.300:FF:000325">
    <property type="entry name" value="ATP-dependent RNA helicase DHX29"/>
    <property type="match status" value="1"/>
</dbReference>
<keyword evidence="4" id="KW-0378">Hydrolase</keyword>
<evidence type="ECO:0000259" key="17">
    <source>
        <dbReference type="PROSITE" id="PS51192"/>
    </source>
</evidence>
<dbReference type="InterPro" id="IPR036875">
    <property type="entry name" value="Znf_CCHC_sf"/>
</dbReference>
<dbReference type="Gene3D" id="4.10.60.10">
    <property type="entry name" value="Zinc finger, CCHC-type"/>
    <property type="match status" value="1"/>
</dbReference>
<dbReference type="GO" id="GO:0003723">
    <property type="term" value="F:RNA binding"/>
    <property type="evidence" value="ECO:0007669"/>
    <property type="project" value="UniProtKB-UniRule"/>
</dbReference>
<keyword evidence="10" id="KW-0862">Zinc</keyword>
<dbReference type="Pfam" id="PF00076">
    <property type="entry name" value="RRM_1"/>
    <property type="match status" value="1"/>
</dbReference>
<evidence type="ECO:0000313" key="19">
    <source>
        <dbReference type="EMBL" id="TPP41929.1"/>
    </source>
</evidence>
<dbReference type="InterPro" id="IPR012677">
    <property type="entry name" value="Nucleotide-bd_a/b_plait_sf"/>
</dbReference>
<dbReference type="InterPro" id="IPR035979">
    <property type="entry name" value="RBD_domain_sf"/>
</dbReference>
<dbReference type="PROSITE" id="PS50158">
    <property type="entry name" value="ZF_CCHC"/>
    <property type="match status" value="1"/>
</dbReference>
<feature type="domain" description="CCHC-type" evidence="15">
    <location>
        <begin position="1265"/>
        <end position="1279"/>
    </location>
</feature>
<gene>
    <name evidence="19" type="ORF">CGC21_18480</name>
</gene>
<dbReference type="InterPro" id="IPR011709">
    <property type="entry name" value="DEAD-box_helicase_OB_fold"/>
</dbReference>
<dbReference type="InterPro" id="IPR014001">
    <property type="entry name" value="Helicase_ATP-bd"/>
</dbReference>